<keyword evidence="5" id="KW-1185">Reference proteome</keyword>
<dbReference type="InterPro" id="IPR029058">
    <property type="entry name" value="AB_hydrolase_fold"/>
</dbReference>
<reference evidence="5" key="1">
    <citation type="submission" date="2016-10" db="EMBL/GenBank/DDBJ databases">
        <authorList>
            <person name="Varghese N."/>
            <person name="Submissions S."/>
        </authorList>
    </citation>
    <scope>NUCLEOTIDE SEQUENCE [LARGE SCALE GENOMIC DNA]</scope>
    <source>
        <strain evidence="5">LMG 2223</strain>
    </source>
</reference>
<evidence type="ECO:0000259" key="3">
    <source>
        <dbReference type="Pfam" id="PF07859"/>
    </source>
</evidence>
<dbReference type="Gene3D" id="3.40.50.1820">
    <property type="entry name" value="alpha/beta hydrolase"/>
    <property type="match status" value="1"/>
</dbReference>
<evidence type="ECO:0000256" key="2">
    <source>
        <dbReference type="ARBA" id="ARBA00022801"/>
    </source>
</evidence>
<dbReference type="InterPro" id="IPR013094">
    <property type="entry name" value="AB_hydrolase_3"/>
</dbReference>
<dbReference type="PANTHER" id="PTHR48081">
    <property type="entry name" value="AB HYDROLASE SUPERFAMILY PROTEIN C4A8.06C"/>
    <property type="match status" value="1"/>
</dbReference>
<name>A0A1H2MZK4_9PSED</name>
<dbReference type="OrthoDB" id="9806180at2"/>
<evidence type="ECO:0000256" key="1">
    <source>
        <dbReference type="ARBA" id="ARBA00010515"/>
    </source>
</evidence>
<dbReference type="Pfam" id="PF07859">
    <property type="entry name" value="Abhydrolase_3"/>
    <property type="match status" value="1"/>
</dbReference>
<feature type="domain" description="Alpha/beta hydrolase fold-3" evidence="3">
    <location>
        <begin position="85"/>
        <end position="292"/>
    </location>
</feature>
<evidence type="ECO:0000313" key="5">
    <source>
        <dbReference type="Proteomes" id="UP000198600"/>
    </source>
</evidence>
<dbReference type="InterPro" id="IPR050300">
    <property type="entry name" value="GDXG_lipolytic_enzyme"/>
</dbReference>
<dbReference type="AlphaFoldDB" id="A0A1H2MZK4"/>
<protein>
    <submittedName>
        <fullName evidence="4">Acetyl esterase</fullName>
    </submittedName>
</protein>
<dbReference type="PANTHER" id="PTHR48081:SF8">
    <property type="entry name" value="ALPHA_BETA HYDROLASE FOLD-3 DOMAIN-CONTAINING PROTEIN-RELATED"/>
    <property type="match status" value="1"/>
</dbReference>
<dbReference type="STRING" id="46679.SAMN05216202_2643"/>
<gene>
    <name evidence="4" type="ORF">SAMN05216202_2643</name>
</gene>
<proteinExistence type="inferred from homology"/>
<dbReference type="PROSITE" id="PS01173">
    <property type="entry name" value="LIPASE_GDXG_HIS"/>
    <property type="match status" value="1"/>
</dbReference>
<dbReference type="RefSeq" id="WP_084380105.1">
    <property type="nucleotide sequence ID" value="NZ_LS483433.1"/>
</dbReference>
<keyword evidence="2" id="KW-0378">Hydrolase</keyword>
<dbReference type="SUPFAM" id="SSF53474">
    <property type="entry name" value="alpha/beta-Hydrolases"/>
    <property type="match status" value="1"/>
</dbReference>
<dbReference type="Proteomes" id="UP000198600">
    <property type="component" value="Chromosome I"/>
</dbReference>
<dbReference type="EMBL" id="LT629802">
    <property type="protein sequence ID" value="SDU98291.1"/>
    <property type="molecule type" value="Genomic_DNA"/>
</dbReference>
<dbReference type="InterPro" id="IPR002168">
    <property type="entry name" value="Lipase_GDXG_HIS_AS"/>
</dbReference>
<evidence type="ECO:0000313" key="4">
    <source>
        <dbReference type="EMBL" id="SDU98291.1"/>
    </source>
</evidence>
<dbReference type="GO" id="GO:0016787">
    <property type="term" value="F:hydrolase activity"/>
    <property type="evidence" value="ECO:0007669"/>
    <property type="project" value="UniProtKB-KW"/>
</dbReference>
<sequence>MSLNPDIAAFLELVGAGRDSGKRTAMHQLTPQAAREQFDQSSQLMMADCEALPWVETLSIKVRDGSHLEARLYSATLPGSTCGALLYFHGGGYVVGSLDSHDALCRSLAARAGCRVISVAYRLAPEWRFPTAVHDAQDAWHWLIQEAEVLGIDPTRLAVAGDSVGASLATVLCNELAADPRQVQPCLQVLIYPVTDASRPTASLERYGSGYLLEKDTLNWFYQHYAGEHGNRLDPRFSPLLAQIPSNVAPVLLAVAECDPLHDEGVAYGAHLKQAGAEVDMKVYAGMTHDFMRMGAIIDEAEEALEWIAESLRVVFARH</sequence>
<comment type="similarity">
    <text evidence="1">Belongs to the 'GDXG' lipolytic enzyme family.</text>
</comment>
<accession>A0A1H2MZK4</accession>
<organism evidence="4 5">
    <name type="scientific">Pseudomonas mucidolens</name>
    <dbReference type="NCBI Taxonomy" id="46679"/>
    <lineage>
        <taxon>Bacteria</taxon>
        <taxon>Pseudomonadati</taxon>
        <taxon>Pseudomonadota</taxon>
        <taxon>Gammaproteobacteria</taxon>
        <taxon>Pseudomonadales</taxon>
        <taxon>Pseudomonadaceae</taxon>
        <taxon>Pseudomonas</taxon>
    </lineage>
</organism>